<evidence type="ECO:0000256" key="1">
    <source>
        <dbReference type="SAM" id="MobiDB-lite"/>
    </source>
</evidence>
<evidence type="ECO:0000313" key="3">
    <source>
        <dbReference type="Proteomes" id="UP001066276"/>
    </source>
</evidence>
<accession>A0AAV7UUG4</accession>
<comment type="caution">
    <text evidence="2">The sequence shown here is derived from an EMBL/GenBank/DDBJ whole genome shotgun (WGS) entry which is preliminary data.</text>
</comment>
<name>A0AAV7UUG4_PLEWA</name>
<proteinExistence type="predicted"/>
<feature type="region of interest" description="Disordered" evidence="1">
    <location>
        <begin position="186"/>
        <end position="205"/>
    </location>
</feature>
<reference evidence="2" key="1">
    <citation type="journal article" date="2022" name="bioRxiv">
        <title>Sequencing and chromosome-scale assembly of the giantPleurodeles waltlgenome.</title>
        <authorList>
            <person name="Brown T."/>
            <person name="Elewa A."/>
            <person name="Iarovenko S."/>
            <person name="Subramanian E."/>
            <person name="Araus A.J."/>
            <person name="Petzold A."/>
            <person name="Susuki M."/>
            <person name="Suzuki K.-i.T."/>
            <person name="Hayashi T."/>
            <person name="Toyoda A."/>
            <person name="Oliveira C."/>
            <person name="Osipova E."/>
            <person name="Leigh N.D."/>
            <person name="Simon A."/>
            <person name="Yun M.H."/>
        </authorList>
    </citation>
    <scope>NUCLEOTIDE SEQUENCE</scope>
    <source>
        <strain evidence="2">20211129_DDA</strain>
        <tissue evidence="2">Liver</tissue>
    </source>
</reference>
<gene>
    <name evidence="2" type="ORF">NDU88_001483</name>
</gene>
<dbReference type="Proteomes" id="UP001066276">
    <property type="component" value="Chromosome 2_2"/>
</dbReference>
<dbReference type="AlphaFoldDB" id="A0AAV7UUG4"/>
<sequence length="218" mass="22872">MPDYGVRKRGAVAFPSHPGLHHSICAPGPGSSAWVWGSPGASVAARVRAAHSPQAGTSLVYAAAARVRGQFTFSMDPVLGRPAGFRPRRLSRISGQSARFQLPPLLVHGPRCSHSPVGHTARPPCRGTGQGLGHSLNGPGIRTTCTSPPGGLRSTSQGAPRAPLLTRFQGQDLIANCQAGVALGPTRISAGASPPDHMEGPDPQPYRMRVLRRSLLWL</sequence>
<evidence type="ECO:0000313" key="2">
    <source>
        <dbReference type="EMBL" id="KAJ1192171.1"/>
    </source>
</evidence>
<protein>
    <submittedName>
        <fullName evidence="2">Uncharacterized protein</fullName>
    </submittedName>
</protein>
<organism evidence="2 3">
    <name type="scientific">Pleurodeles waltl</name>
    <name type="common">Iberian ribbed newt</name>
    <dbReference type="NCBI Taxonomy" id="8319"/>
    <lineage>
        <taxon>Eukaryota</taxon>
        <taxon>Metazoa</taxon>
        <taxon>Chordata</taxon>
        <taxon>Craniata</taxon>
        <taxon>Vertebrata</taxon>
        <taxon>Euteleostomi</taxon>
        <taxon>Amphibia</taxon>
        <taxon>Batrachia</taxon>
        <taxon>Caudata</taxon>
        <taxon>Salamandroidea</taxon>
        <taxon>Salamandridae</taxon>
        <taxon>Pleurodelinae</taxon>
        <taxon>Pleurodeles</taxon>
    </lineage>
</organism>
<dbReference type="EMBL" id="JANPWB010000004">
    <property type="protein sequence ID" value="KAJ1192171.1"/>
    <property type="molecule type" value="Genomic_DNA"/>
</dbReference>
<keyword evidence="3" id="KW-1185">Reference proteome</keyword>